<organism evidence="1 2">
    <name type="scientific">Ancylomarina subtilis</name>
    <dbReference type="NCBI Taxonomy" id="1639035"/>
    <lineage>
        <taxon>Bacteria</taxon>
        <taxon>Pseudomonadati</taxon>
        <taxon>Bacteroidota</taxon>
        <taxon>Bacteroidia</taxon>
        <taxon>Marinilabiliales</taxon>
        <taxon>Marinifilaceae</taxon>
        <taxon>Ancylomarina</taxon>
    </lineage>
</organism>
<protein>
    <submittedName>
        <fullName evidence="1">Uncharacterized protein DUF4270</fullName>
    </submittedName>
</protein>
<dbReference type="InterPro" id="IPR025366">
    <property type="entry name" value="DUF4270"/>
</dbReference>
<dbReference type="Proteomes" id="UP000293562">
    <property type="component" value="Unassembled WGS sequence"/>
</dbReference>
<dbReference type="EMBL" id="SHKN01000002">
    <property type="protein sequence ID" value="RZT93318.1"/>
    <property type="molecule type" value="Genomic_DNA"/>
</dbReference>
<name>A0A4Q7VE84_9BACT</name>
<dbReference type="Pfam" id="PF14092">
    <property type="entry name" value="DUF4270"/>
    <property type="match status" value="1"/>
</dbReference>
<evidence type="ECO:0000313" key="1">
    <source>
        <dbReference type="EMBL" id="RZT93318.1"/>
    </source>
</evidence>
<reference evidence="1 2" key="1">
    <citation type="submission" date="2019-02" db="EMBL/GenBank/DDBJ databases">
        <title>Genomic Encyclopedia of Type Strains, Phase IV (KMG-IV): sequencing the most valuable type-strain genomes for metagenomic binning, comparative biology and taxonomic classification.</title>
        <authorList>
            <person name="Goeker M."/>
        </authorList>
    </citation>
    <scope>NUCLEOTIDE SEQUENCE [LARGE SCALE GENOMIC DNA]</scope>
    <source>
        <strain evidence="1 2">DSM 28825</strain>
    </source>
</reference>
<gene>
    <name evidence="1" type="ORF">EV201_2479</name>
</gene>
<proteinExistence type="predicted"/>
<dbReference type="OrthoDB" id="1092930at2"/>
<comment type="caution">
    <text evidence="1">The sequence shown here is derived from an EMBL/GenBank/DDBJ whole genome shotgun (WGS) entry which is preliminary data.</text>
</comment>
<evidence type="ECO:0000313" key="2">
    <source>
        <dbReference type="Proteomes" id="UP000293562"/>
    </source>
</evidence>
<accession>A0A4Q7VE84</accession>
<dbReference type="AlphaFoldDB" id="A0A4Q7VE84"/>
<keyword evidence="2" id="KW-1185">Reference proteome</keyword>
<sequence length="480" mass="54618">MILVHDLSLIYMISNLLLFRMKKIKYFAFLTFLAFFSSCNSDVFEEHEIGENLIDKSTEVLLIDTFTVDSYTVKLDSIVTSGGSSARVGQYQDDFFGKVRSEFYGILDYGGGFELKKDIEDAIIPVEFDSLVFITYFDKNFYGDTLKEQSISIHRVTEEIDFADGTASFFGHNEFDYDDKVLGELTFKARPYRTKNERPYNLRIPMGDELGQKIISMAMEANDTLSESKKWKRFFEGIVLKPGEDDDAAMLTFKTGDTLMKMRVYYSNLEGENTDVVLYHDFPVKSDPFNFSNYTSDKSSTPQDLGRIVERTDELSSELTDNLAFVQGGVGFITKIKIPFIENLNTLGLTGGILKAELVFYPMDGSYDSKLFKLPNSAPFNIYKTNADNMALEAVINPTINGPVASNYNYNYDNPDESFYSLDITSYVNEILMQGQEYDDALLLSFPLEGLGNSMERIVIENDPKSDFRIRLKTTYVVQK</sequence>